<accession>F3PYP6</accession>
<evidence type="ECO:0000313" key="1">
    <source>
        <dbReference type="EMBL" id="EGF49316.1"/>
    </source>
</evidence>
<organism evidence="1 2">
    <name type="scientific">Bacteroides fluxus YIT 12057</name>
    <dbReference type="NCBI Taxonomy" id="763034"/>
    <lineage>
        <taxon>Bacteria</taxon>
        <taxon>Pseudomonadati</taxon>
        <taxon>Bacteroidota</taxon>
        <taxon>Bacteroidia</taxon>
        <taxon>Bacteroidales</taxon>
        <taxon>Bacteroidaceae</taxon>
        <taxon>Bacteroides</taxon>
    </lineage>
</organism>
<comment type="caution">
    <text evidence="1">The sequence shown here is derived from an EMBL/GenBank/DDBJ whole genome shotgun (WGS) entry which is preliminary data.</text>
</comment>
<sequence>MAAKETILSEIVFSGIDNISKEVAKIIKKEITFAQRSFYGLT</sequence>
<dbReference type="Proteomes" id="UP000003416">
    <property type="component" value="Unassembled WGS sequence"/>
</dbReference>
<name>F3PYP6_9BACE</name>
<dbReference type="HOGENOM" id="CLU_215202_0_0_10"/>
<gene>
    <name evidence="1" type="ORF">HMPREF9446_03952</name>
</gene>
<protein>
    <submittedName>
        <fullName evidence="1">Uncharacterized protein</fullName>
    </submittedName>
</protein>
<dbReference type="EMBL" id="AFBN01000115">
    <property type="protein sequence ID" value="EGF49316.1"/>
    <property type="molecule type" value="Genomic_DNA"/>
</dbReference>
<keyword evidence="2" id="KW-1185">Reference proteome</keyword>
<proteinExistence type="predicted"/>
<reference evidence="1 2" key="1">
    <citation type="submission" date="2011-02" db="EMBL/GenBank/DDBJ databases">
        <authorList>
            <person name="Weinstock G."/>
            <person name="Sodergren E."/>
            <person name="Clifton S."/>
            <person name="Fulton L."/>
            <person name="Fulton B."/>
            <person name="Courtney L."/>
            <person name="Fronick C."/>
            <person name="Harrison M."/>
            <person name="Strong C."/>
            <person name="Farmer C."/>
            <person name="Delahaunty K."/>
            <person name="Markovic C."/>
            <person name="Hall O."/>
            <person name="Minx P."/>
            <person name="Tomlinson C."/>
            <person name="Mitreva M."/>
            <person name="Hou S."/>
            <person name="Chen J."/>
            <person name="Wollam A."/>
            <person name="Pepin K.H."/>
            <person name="Johnson M."/>
            <person name="Bhonagiri V."/>
            <person name="Zhang X."/>
            <person name="Suruliraj S."/>
            <person name="Warren W."/>
            <person name="Chinwalla A."/>
            <person name="Mardis E.R."/>
            <person name="Wilson R.K."/>
        </authorList>
    </citation>
    <scope>NUCLEOTIDE SEQUENCE [LARGE SCALE GENOMIC DNA]</scope>
    <source>
        <strain evidence="1 2">YIT 12057</strain>
    </source>
</reference>
<dbReference type="AlphaFoldDB" id="F3PYP6"/>
<evidence type="ECO:0000313" key="2">
    <source>
        <dbReference type="Proteomes" id="UP000003416"/>
    </source>
</evidence>
<dbReference type="STRING" id="763034.HMPREF9446_03952"/>